<organism evidence="1 2">
    <name type="scientific">Streptomyces nigrescens</name>
    <dbReference type="NCBI Taxonomy" id="1920"/>
    <lineage>
        <taxon>Bacteria</taxon>
        <taxon>Bacillati</taxon>
        <taxon>Actinomycetota</taxon>
        <taxon>Actinomycetes</taxon>
        <taxon>Kitasatosporales</taxon>
        <taxon>Streptomycetaceae</taxon>
        <taxon>Streptomyces</taxon>
    </lineage>
</organism>
<evidence type="ECO:0000313" key="2">
    <source>
        <dbReference type="Proteomes" id="UP001210169"/>
    </source>
</evidence>
<dbReference type="RefSeq" id="WP_277411432.1">
    <property type="nucleotide sequence ID" value="NZ_CP114203.1"/>
</dbReference>
<dbReference type="GeneID" id="301332310"/>
<accession>A0ABY7J0Q1</accession>
<reference evidence="1 2" key="1">
    <citation type="submission" date="2022-12" db="EMBL/GenBank/DDBJ databases">
        <authorList>
            <person name="Ruckert C."/>
            <person name="Busche T."/>
            <person name="Kalinowski J."/>
            <person name="Wittmann C."/>
        </authorList>
    </citation>
    <scope>NUCLEOTIDE SEQUENCE [LARGE SCALE GENOMIC DNA]</scope>
    <source>
        <strain evidence="1 2">DSM 40276</strain>
    </source>
</reference>
<dbReference type="EMBL" id="CP114203">
    <property type="protein sequence ID" value="WAU04831.1"/>
    <property type="molecule type" value="Genomic_DNA"/>
</dbReference>
<dbReference type="Proteomes" id="UP001210169">
    <property type="component" value="Chromosome"/>
</dbReference>
<sequence length="193" mass="20774">MDARNDSAAILAEHLQSNGVAVAWTDATALSASHPLNSAACEDVTADDGCYVTSYGYEVGQYGDERETADRVAYLVGARTGHESLPVDVEAIGATIRRALSLGSGRPDPDALIELEEELRGHIALLLPEVRGTARQLRPNSNEAHRLQAQLDGIERQTGQGLGQGTLSAHVQVHQLARDCQYLLARHTAEIQR</sequence>
<protein>
    <submittedName>
        <fullName evidence="1">DUF6415 family natural product biosynthesis protein</fullName>
    </submittedName>
</protein>
<gene>
    <name evidence="1" type="ORF">STRNI_003140</name>
</gene>
<proteinExistence type="predicted"/>
<keyword evidence="2" id="KW-1185">Reference proteome</keyword>
<dbReference type="InterPro" id="IPR046300">
    <property type="entry name" value="DUF6415"/>
</dbReference>
<dbReference type="Pfam" id="PF19979">
    <property type="entry name" value="DUF6415"/>
    <property type="match status" value="1"/>
</dbReference>
<name>A0ABY7J0Q1_STRNI</name>
<evidence type="ECO:0000313" key="1">
    <source>
        <dbReference type="EMBL" id="WAU04831.1"/>
    </source>
</evidence>